<comment type="caution">
    <text evidence="12">The sequence shown here is derived from an EMBL/GenBank/DDBJ whole genome shotgun (WGS) entry which is preliminary data.</text>
</comment>
<dbReference type="Pfam" id="PF12323">
    <property type="entry name" value="HTH_OrfB_IS605"/>
    <property type="match status" value="1"/>
</dbReference>
<evidence type="ECO:0000256" key="3">
    <source>
        <dbReference type="ARBA" id="ARBA00022578"/>
    </source>
</evidence>
<name>A0ABT5X6S4_9EURY</name>
<dbReference type="Proteomes" id="UP001220010">
    <property type="component" value="Unassembled WGS sequence"/>
</dbReference>
<feature type="domain" description="Probable transposase IS891/IS1136/IS1341" evidence="9">
    <location>
        <begin position="166"/>
        <end position="279"/>
    </location>
</feature>
<dbReference type="Pfam" id="PF01385">
    <property type="entry name" value="OrfB_IS605"/>
    <property type="match status" value="1"/>
</dbReference>
<evidence type="ECO:0000256" key="8">
    <source>
        <dbReference type="SAM" id="MobiDB-lite"/>
    </source>
</evidence>
<accession>A0ABT5X6S4</accession>
<evidence type="ECO:0000256" key="5">
    <source>
        <dbReference type="ARBA" id="ARBA00022833"/>
    </source>
</evidence>
<dbReference type="NCBIfam" id="TIGR01766">
    <property type="entry name" value="IS200/IS605 family accessory protein TnpB-like domain"/>
    <property type="match status" value="1"/>
</dbReference>
<keyword evidence="7" id="KW-0233">DNA recombination</keyword>
<dbReference type="InterPro" id="IPR010095">
    <property type="entry name" value="Cas12f1-like_TNB"/>
</dbReference>
<keyword evidence="12" id="KW-0255">Endonuclease</keyword>
<keyword evidence="13" id="KW-1185">Reference proteome</keyword>
<evidence type="ECO:0000259" key="11">
    <source>
        <dbReference type="Pfam" id="PF12323"/>
    </source>
</evidence>
<evidence type="ECO:0000256" key="4">
    <source>
        <dbReference type="ARBA" id="ARBA00022723"/>
    </source>
</evidence>
<evidence type="ECO:0000259" key="10">
    <source>
        <dbReference type="Pfam" id="PF07282"/>
    </source>
</evidence>
<comment type="similarity">
    <text evidence="2">In the N-terminal section; belongs to the transposase 2 family.</text>
</comment>
<dbReference type="Pfam" id="PF07282">
    <property type="entry name" value="Cas12f1-like_TNB"/>
    <property type="match status" value="1"/>
</dbReference>
<dbReference type="GO" id="GO:0004519">
    <property type="term" value="F:endonuclease activity"/>
    <property type="evidence" value="ECO:0007669"/>
    <property type="project" value="UniProtKB-KW"/>
</dbReference>
<organism evidence="12 13">
    <name type="scientific">Candidatus Methanocrinis natronophilus</name>
    <dbReference type="NCBI Taxonomy" id="3033396"/>
    <lineage>
        <taxon>Archaea</taxon>
        <taxon>Methanobacteriati</taxon>
        <taxon>Methanobacteriota</taxon>
        <taxon>Stenosarchaea group</taxon>
        <taxon>Methanomicrobia</taxon>
        <taxon>Methanotrichales</taxon>
        <taxon>Methanotrichaceae</taxon>
        <taxon>Methanocrinis</taxon>
    </lineage>
</organism>
<evidence type="ECO:0000256" key="1">
    <source>
        <dbReference type="ARBA" id="ARBA00008761"/>
    </source>
</evidence>
<dbReference type="PANTHER" id="PTHR30405:SF11">
    <property type="entry name" value="RNA-GUIDED DNA ENDONUCLEASE RV2885C-RELATED"/>
    <property type="match status" value="1"/>
</dbReference>
<keyword evidence="5" id="KW-0862">Zinc</keyword>
<evidence type="ECO:0000313" key="13">
    <source>
        <dbReference type="Proteomes" id="UP001220010"/>
    </source>
</evidence>
<proteinExistence type="inferred from homology"/>
<keyword evidence="12" id="KW-0540">Nuclease</keyword>
<evidence type="ECO:0000256" key="6">
    <source>
        <dbReference type="ARBA" id="ARBA00023125"/>
    </source>
</evidence>
<dbReference type="InterPro" id="IPR051399">
    <property type="entry name" value="RNA-guided_DNA_endo/Transpos"/>
</dbReference>
<keyword evidence="12" id="KW-0378">Hydrolase</keyword>
<sequence length="390" mass="44471">MRSAYKFRIYPNQKQVAELEDTLEICRNLWNTALADRKASWEKRGETRSYEDQAYILVREKQRDPDLRKVHSHVLQDVLRRQKKAMDNFFRRVREGAKKKGYPRFKKRYNSFTFPESGFKLEGNRLKLSKISGTIRTFVHRPIEGNIKTCTIKRDGTGAWFVIFVTERETPAPTPVESGKVIGVDLGIEHAVTTSDGEVYDYPRYYVQAEKKLRAAQKSLHRKKLGSRNRKKARRQLSRIGKRVTSLRDEFLHQTSRKLVDSADVIVFEDLNIGGMLKNHHLAKHIQDVSWGKLIQFTQSKAERAGKSVVLVDPRNTSQTCSSCGTLVPKELADRVHICPRCGLEMDRDLNASLNIRTLGLRGRACGESTSGLGSIPSKRRLSEAGSSAL</sequence>
<reference evidence="12 13" key="1">
    <citation type="submission" date="2023-03" db="EMBL/GenBank/DDBJ databases">
        <title>WGS of Methanotrichaceae archaeon Mx.</title>
        <authorList>
            <person name="Sorokin D.Y."/>
            <person name="Merkel A.Y."/>
        </authorList>
    </citation>
    <scope>NUCLEOTIDE SEQUENCE [LARGE SCALE GENOMIC DNA]</scope>
    <source>
        <strain evidence="12 13">Mx</strain>
    </source>
</reference>
<evidence type="ECO:0000259" key="9">
    <source>
        <dbReference type="Pfam" id="PF01385"/>
    </source>
</evidence>
<evidence type="ECO:0000313" key="12">
    <source>
        <dbReference type="EMBL" id="MDF0590381.1"/>
    </source>
</evidence>
<feature type="domain" description="Transposase putative helix-turn-helix" evidence="11">
    <location>
        <begin position="1"/>
        <end position="45"/>
    </location>
</feature>
<dbReference type="NCBIfam" id="NF040570">
    <property type="entry name" value="guided_TnpB"/>
    <property type="match status" value="1"/>
</dbReference>
<keyword evidence="4" id="KW-0479">Metal-binding</keyword>
<dbReference type="InterPro" id="IPR001959">
    <property type="entry name" value="Transposase"/>
</dbReference>
<dbReference type="PANTHER" id="PTHR30405">
    <property type="entry name" value="TRANSPOSASE"/>
    <property type="match status" value="1"/>
</dbReference>
<dbReference type="EMBL" id="JARFPK010000011">
    <property type="protein sequence ID" value="MDF0590381.1"/>
    <property type="molecule type" value="Genomic_DNA"/>
</dbReference>
<comment type="similarity">
    <text evidence="1">In the C-terminal section; belongs to the transposase 35 family.</text>
</comment>
<dbReference type="RefSeq" id="WP_316966131.1">
    <property type="nucleotide sequence ID" value="NZ_JARFPK010000011.1"/>
</dbReference>
<protein>
    <submittedName>
        <fullName evidence="12">RNA-guided endonuclease TnpB family protein</fullName>
    </submittedName>
</protein>
<gene>
    <name evidence="12" type="ORF">P0O15_04235</name>
</gene>
<feature type="region of interest" description="Disordered" evidence="8">
    <location>
        <begin position="218"/>
        <end position="239"/>
    </location>
</feature>
<keyword evidence="3" id="KW-0815">Transposition</keyword>
<keyword evidence="6" id="KW-0238">DNA-binding</keyword>
<evidence type="ECO:0000256" key="2">
    <source>
        <dbReference type="ARBA" id="ARBA00011044"/>
    </source>
</evidence>
<feature type="domain" description="Cas12f1-like TNB" evidence="10">
    <location>
        <begin position="291"/>
        <end position="356"/>
    </location>
</feature>
<feature type="compositionally biased region" description="Basic residues" evidence="8">
    <location>
        <begin position="219"/>
        <end position="239"/>
    </location>
</feature>
<evidence type="ECO:0000256" key="7">
    <source>
        <dbReference type="ARBA" id="ARBA00023172"/>
    </source>
</evidence>
<dbReference type="InterPro" id="IPR021027">
    <property type="entry name" value="Transposase_put_HTH"/>
</dbReference>